<keyword evidence="3" id="KW-1185">Reference proteome</keyword>
<comment type="caution">
    <text evidence="2">The sequence shown here is derived from an EMBL/GenBank/DDBJ whole genome shotgun (WGS) entry which is preliminary data.</text>
</comment>
<dbReference type="Proteomes" id="UP000660262">
    <property type="component" value="Unassembled WGS sequence"/>
</dbReference>
<accession>A0A830HGY4</accession>
<feature type="region of interest" description="Disordered" evidence="1">
    <location>
        <begin position="377"/>
        <end position="426"/>
    </location>
</feature>
<organism evidence="2 3">
    <name type="scientific">Pycnococcus provasolii</name>
    <dbReference type="NCBI Taxonomy" id="41880"/>
    <lineage>
        <taxon>Eukaryota</taxon>
        <taxon>Viridiplantae</taxon>
        <taxon>Chlorophyta</taxon>
        <taxon>Pseudoscourfieldiophyceae</taxon>
        <taxon>Pseudoscourfieldiales</taxon>
        <taxon>Pycnococcaceae</taxon>
        <taxon>Pycnococcus</taxon>
    </lineage>
</organism>
<dbReference type="AlphaFoldDB" id="A0A830HGY4"/>
<proteinExistence type="predicted"/>
<dbReference type="EMBL" id="BNJQ01000013">
    <property type="protein sequence ID" value="GHP06596.1"/>
    <property type="molecule type" value="Genomic_DNA"/>
</dbReference>
<gene>
    <name evidence="2" type="ORF">PPROV_000534100</name>
</gene>
<evidence type="ECO:0000313" key="2">
    <source>
        <dbReference type="EMBL" id="GHP06596.1"/>
    </source>
</evidence>
<feature type="compositionally biased region" description="Basic and acidic residues" evidence="1">
    <location>
        <begin position="417"/>
        <end position="426"/>
    </location>
</feature>
<evidence type="ECO:0000313" key="3">
    <source>
        <dbReference type="Proteomes" id="UP000660262"/>
    </source>
</evidence>
<reference evidence="2" key="1">
    <citation type="submission" date="2020-10" db="EMBL/GenBank/DDBJ databases">
        <title>Unveiling of a novel bifunctional photoreceptor, Dualchrome1, isolated from a cosmopolitan green alga.</title>
        <authorList>
            <person name="Suzuki S."/>
            <person name="Kawachi M."/>
        </authorList>
    </citation>
    <scope>NUCLEOTIDE SEQUENCE</scope>
    <source>
        <strain evidence="2">NIES 2893</strain>
    </source>
</reference>
<protein>
    <submittedName>
        <fullName evidence="2">Uncharacterized protein</fullName>
    </submittedName>
</protein>
<feature type="compositionally biased region" description="Acidic residues" evidence="1">
    <location>
        <begin position="380"/>
        <end position="392"/>
    </location>
</feature>
<sequence length="453" mass="49946">MATRRIAIMAAVSPRYFVACIATTMLLLLLYTTTPLVVVSSAATQQHDDQPSSSSSSSPDSLIQQGLAAWRSLHFVDARLAFRQVLKGTKNNDINNNTTTTKTVAQVRLRLMEHVGESVVLPTRLSPSFVTVGGTYSNKMTESSSSSVDEVDINKSCQKMQRLLLASSQHYQFVSADTKNVIRGNVTMFVRPRSLSDLRDTANSVRRVILQTKNATSVVAATFFVTPEDFIIDDDNAATTADDESSSTCIDDADADAIVPTLISLACVSSSELKTLFPALDAMMLLKEDEDPPPPGKKKKNSAAAVSLVDSRAIETMWLGSVYDDMTNETLAAAMASAVERDSVFWEALRIAAEHAHELHVGADAMEYLRDLGLWKDGKDTDDDDDEEEEDGASFRRFQRMQQEQDASIDDDEEIDVDKTSIRDKEENFVFPEQGDHGDTKAWEFLAQKWSGE</sequence>
<name>A0A830HGY4_9CHLO</name>
<feature type="compositionally biased region" description="Acidic residues" evidence="1">
    <location>
        <begin position="407"/>
        <end position="416"/>
    </location>
</feature>
<evidence type="ECO:0000256" key="1">
    <source>
        <dbReference type="SAM" id="MobiDB-lite"/>
    </source>
</evidence>